<dbReference type="EMBL" id="CM039173">
    <property type="protein sequence ID" value="KAH9767705.1"/>
    <property type="molecule type" value="Genomic_DNA"/>
</dbReference>
<organism evidence="1 2">
    <name type="scientific">Citrus sinensis</name>
    <name type="common">Sweet orange</name>
    <name type="synonym">Citrus aurantium var. sinensis</name>
    <dbReference type="NCBI Taxonomy" id="2711"/>
    <lineage>
        <taxon>Eukaryota</taxon>
        <taxon>Viridiplantae</taxon>
        <taxon>Streptophyta</taxon>
        <taxon>Embryophyta</taxon>
        <taxon>Tracheophyta</taxon>
        <taxon>Spermatophyta</taxon>
        <taxon>Magnoliopsida</taxon>
        <taxon>eudicotyledons</taxon>
        <taxon>Gunneridae</taxon>
        <taxon>Pentapetalae</taxon>
        <taxon>rosids</taxon>
        <taxon>malvids</taxon>
        <taxon>Sapindales</taxon>
        <taxon>Rutaceae</taxon>
        <taxon>Aurantioideae</taxon>
        <taxon>Citrus</taxon>
    </lineage>
</organism>
<comment type="caution">
    <text evidence="1">The sequence shown here is derived from an EMBL/GenBank/DDBJ whole genome shotgun (WGS) entry which is preliminary data.</text>
</comment>
<sequence>MARSSGLPDESVVEILARLPVDSLMRFKLVSTEVMAFSHCKPQIRKNVLSLLSFDHKTERSLGEDHVPVFWKIIELSSYKNSGLVYILGHFHGIICLTSDDCGAIVLANPSITRLRELPQSRNRPSHQFPSVRSLCVGFGYDPKFNYYEVVQYRLRGGLAGLRIGLVFEPQLSQKPKLMDAAQTQLHFNYEQLAGRSGSHSTVMWILVYPLVRKIAIAFTKHEQVKSNN</sequence>
<accession>A0ACB8L3C3</accession>
<gene>
    <name evidence="1" type="ORF">KPL71_011367</name>
</gene>
<name>A0ACB8L3C3_CITSI</name>
<evidence type="ECO:0000313" key="1">
    <source>
        <dbReference type="EMBL" id="KAH9767705.1"/>
    </source>
</evidence>
<keyword evidence="2" id="KW-1185">Reference proteome</keyword>
<reference evidence="2" key="1">
    <citation type="journal article" date="2023" name="Hortic. Res.">
        <title>A chromosome-level phased genome enabling allele-level studies in sweet orange: a case study on citrus Huanglongbing tolerance.</title>
        <authorList>
            <person name="Wu B."/>
            <person name="Yu Q."/>
            <person name="Deng Z."/>
            <person name="Duan Y."/>
            <person name="Luo F."/>
            <person name="Gmitter F. Jr."/>
        </authorList>
    </citation>
    <scope>NUCLEOTIDE SEQUENCE [LARGE SCALE GENOMIC DNA]</scope>
    <source>
        <strain evidence="2">cv. Valencia</strain>
    </source>
</reference>
<dbReference type="Proteomes" id="UP000829398">
    <property type="component" value="Chromosome 4"/>
</dbReference>
<proteinExistence type="predicted"/>
<protein>
    <submittedName>
        <fullName evidence="1">F-box protein</fullName>
    </submittedName>
</protein>
<evidence type="ECO:0000313" key="2">
    <source>
        <dbReference type="Proteomes" id="UP000829398"/>
    </source>
</evidence>